<evidence type="ECO:0000256" key="2">
    <source>
        <dbReference type="ARBA" id="ARBA00010394"/>
    </source>
</evidence>
<dbReference type="InterPro" id="IPR006600">
    <property type="entry name" value="HTH_CenpB_DNA-bd_dom"/>
</dbReference>
<dbReference type="InterPro" id="IPR016024">
    <property type="entry name" value="ARM-type_fold"/>
</dbReference>
<dbReference type="Gene3D" id="1.10.10.60">
    <property type="entry name" value="Homeodomain-like"/>
    <property type="match status" value="2"/>
</dbReference>
<dbReference type="InterPro" id="IPR004875">
    <property type="entry name" value="DDE_SF_endonuclease_dom"/>
</dbReference>
<protein>
    <submittedName>
        <fullName evidence="11">Importin subunit alpha-7</fullName>
    </submittedName>
</protein>
<gene>
    <name evidence="11" type="primary">KPNA6</name>
    <name evidence="11" type="ORF">AVEN_149951_1</name>
</gene>
<feature type="repeat" description="ARM" evidence="7">
    <location>
        <begin position="603"/>
        <end position="637"/>
    </location>
</feature>
<dbReference type="PROSITE" id="PS51253">
    <property type="entry name" value="HTH_CENPB"/>
    <property type="match status" value="1"/>
</dbReference>
<evidence type="ECO:0000256" key="8">
    <source>
        <dbReference type="PROSITE-ProRule" id="PRU00320"/>
    </source>
</evidence>
<dbReference type="SUPFAM" id="SSF48371">
    <property type="entry name" value="ARM repeat"/>
    <property type="match status" value="1"/>
</dbReference>
<comment type="similarity">
    <text evidence="2">Belongs to the importin alpha family.</text>
</comment>
<dbReference type="GO" id="GO:0015031">
    <property type="term" value="P:protein transport"/>
    <property type="evidence" value="ECO:0007669"/>
    <property type="project" value="UniProtKB-KW"/>
</dbReference>
<evidence type="ECO:0000313" key="11">
    <source>
        <dbReference type="EMBL" id="GBN12047.1"/>
    </source>
</evidence>
<feature type="DNA-binding region" description="H-T-H motif" evidence="8">
    <location>
        <begin position="38"/>
        <end position="58"/>
    </location>
</feature>
<keyword evidence="6 8" id="KW-0539">Nucleus</keyword>
<dbReference type="Gene3D" id="1.25.10.10">
    <property type="entry name" value="Leucine-rich Repeat Variant"/>
    <property type="match status" value="1"/>
</dbReference>
<comment type="subcellular location">
    <subcellularLocation>
        <location evidence="1 8">Nucleus</location>
    </subcellularLocation>
</comment>
<evidence type="ECO:0000256" key="3">
    <source>
        <dbReference type="ARBA" id="ARBA00022448"/>
    </source>
</evidence>
<dbReference type="SMART" id="SM00674">
    <property type="entry name" value="CENPB"/>
    <property type="match status" value="1"/>
</dbReference>
<dbReference type="PANTHER" id="PTHR23316">
    <property type="entry name" value="IMPORTIN ALPHA"/>
    <property type="match status" value="1"/>
</dbReference>
<evidence type="ECO:0000256" key="1">
    <source>
        <dbReference type="ARBA" id="ARBA00004123"/>
    </source>
</evidence>
<evidence type="ECO:0000256" key="4">
    <source>
        <dbReference type="ARBA" id="ARBA00022927"/>
    </source>
</evidence>
<dbReference type="OrthoDB" id="6420671at2759"/>
<evidence type="ECO:0000256" key="6">
    <source>
        <dbReference type="ARBA" id="ARBA00023242"/>
    </source>
</evidence>
<name>A0A4Y2LFB9_ARAVE</name>
<dbReference type="InterPro" id="IPR009057">
    <property type="entry name" value="Homeodomain-like_sf"/>
</dbReference>
<dbReference type="PROSITE" id="PS50960">
    <property type="entry name" value="HTH_PSQ"/>
    <property type="match status" value="1"/>
</dbReference>
<keyword evidence="5 8" id="KW-0238">DNA-binding</keyword>
<dbReference type="Pfam" id="PF03221">
    <property type="entry name" value="HTH_Tnp_Tc5"/>
    <property type="match status" value="1"/>
</dbReference>
<dbReference type="InterPro" id="IPR000225">
    <property type="entry name" value="Armadillo"/>
</dbReference>
<organism evidence="11 12">
    <name type="scientific">Araneus ventricosus</name>
    <name type="common">Orbweaver spider</name>
    <name type="synonym">Epeira ventricosa</name>
    <dbReference type="NCBI Taxonomy" id="182803"/>
    <lineage>
        <taxon>Eukaryota</taxon>
        <taxon>Metazoa</taxon>
        <taxon>Ecdysozoa</taxon>
        <taxon>Arthropoda</taxon>
        <taxon>Chelicerata</taxon>
        <taxon>Arachnida</taxon>
        <taxon>Araneae</taxon>
        <taxon>Araneomorphae</taxon>
        <taxon>Entelegynae</taxon>
        <taxon>Araneoidea</taxon>
        <taxon>Araneidae</taxon>
        <taxon>Araneus</taxon>
    </lineage>
</organism>
<dbReference type="PROSITE" id="PS50176">
    <property type="entry name" value="ARM_REPEAT"/>
    <property type="match status" value="2"/>
</dbReference>
<dbReference type="GO" id="GO:0005634">
    <property type="term" value="C:nucleus"/>
    <property type="evidence" value="ECO:0007669"/>
    <property type="project" value="UniProtKB-SubCell"/>
</dbReference>
<dbReference type="Pfam" id="PF03184">
    <property type="entry name" value="DDE_1"/>
    <property type="match status" value="1"/>
</dbReference>
<evidence type="ECO:0000313" key="12">
    <source>
        <dbReference type="Proteomes" id="UP000499080"/>
    </source>
</evidence>
<dbReference type="AlphaFoldDB" id="A0A4Y2LFB9"/>
<dbReference type="Pfam" id="PF00514">
    <property type="entry name" value="Arm"/>
    <property type="match status" value="6"/>
</dbReference>
<dbReference type="InterPro" id="IPR011989">
    <property type="entry name" value="ARM-like"/>
</dbReference>
<dbReference type="GO" id="GO:0003677">
    <property type="term" value="F:DNA binding"/>
    <property type="evidence" value="ECO:0007669"/>
    <property type="project" value="UniProtKB-UniRule"/>
</dbReference>
<evidence type="ECO:0000259" key="9">
    <source>
        <dbReference type="PROSITE" id="PS50960"/>
    </source>
</evidence>
<dbReference type="EMBL" id="BGPR01005641">
    <property type="protein sequence ID" value="GBN12047.1"/>
    <property type="molecule type" value="Genomic_DNA"/>
</dbReference>
<dbReference type="SUPFAM" id="SSF46689">
    <property type="entry name" value="Homeodomain-like"/>
    <property type="match status" value="2"/>
</dbReference>
<comment type="caution">
    <text evidence="11">The sequence shown here is derived from an EMBL/GenBank/DDBJ whole genome shotgun (WGS) entry which is preliminary data.</text>
</comment>
<accession>A0A4Y2LFB9</accession>
<feature type="domain" description="HTH psq-type" evidence="9">
    <location>
        <begin position="11"/>
        <end position="62"/>
    </location>
</feature>
<feature type="repeat" description="ARM" evidence="7">
    <location>
        <begin position="434"/>
        <end position="476"/>
    </location>
</feature>
<keyword evidence="4" id="KW-0653">Protein transport</keyword>
<feature type="domain" description="HTH CENPB-type" evidence="10">
    <location>
        <begin position="77"/>
        <end position="150"/>
    </location>
</feature>
<proteinExistence type="inferred from homology"/>
<dbReference type="SMART" id="SM00185">
    <property type="entry name" value="ARM"/>
    <property type="match status" value="7"/>
</dbReference>
<evidence type="ECO:0000256" key="7">
    <source>
        <dbReference type="PROSITE-ProRule" id="PRU00259"/>
    </source>
</evidence>
<keyword evidence="12" id="KW-1185">Reference proteome</keyword>
<dbReference type="InterPro" id="IPR007889">
    <property type="entry name" value="HTH_Psq"/>
</dbReference>
<dbReference type="Pfam" id="PF04218">
    <property type="entry name" value="CENP-B_N"/>
    <property type="match status" value="1"/>
</dbReference>
<keyword evidence="3" id="KW-0813">Transport</keyword>
<evidence type="ECO:0000256" key="5">
    <source>
        <dbReference type="ARBA" id="ARBA00023125"/>
    </source>
</evidence>
<reference evidence="11 12" key="1">
    <citation type="journal article" date="2019" name="Sci. Rep.">
        <title>Orb-weaving spider Araneus ventricosus genome elucidates the spidroin gene catalogue.</title>
        <authorList>
            <person name="Kono N."/>
            <person name="Nakamura H."/>
            <person name="Ohtoshi R."/>
            <person name="Moran D.A.P."/>
            <person name="Shinohara A."/>
            <person name="Yoshida Y."/>
            <person name="Fujiwara M."/>
            <person name="Mori M."/>
            <person name="Tomita M."/>
            <person name="Arakawa K."/>
        </authorList>
    </citation>
    <scope>NUCLEOTIDE SEQUENCE [LARGE SCALE GENOMIC DNA]</scope>
</reference>
<sequence>MFSKPKPSSSKGEKRKYVTLTLNQKLETIKRLEKGENRNILMNEFNIGSSTIYDIKKQKDELMKFASQSVTTEKLASRQTLKKPKLEQLDSVLFKWFSAVRSEGKPVTGPMIVEKAKKFGQDLGVAESECNYSNGWLRNFKFRHGIRRLDVTGETLSANQKSAEKYKDEFEKIVTDNDLTPEQIYNANETGLLWRCLPTSTLAGGGEKAAKGFKKNKDRLTVLLCANASGNHRVTPFVTGKSAKPRAFKNVTHLPVQYKAQSNAWMTAALFKDWFFHHFVPEVKESFKSLGLPEDTKAILLLDNCKAHPPVDELVSGNIVATLLPPNVKNTTLQKCWRKLWPAANPASDLTLQTDKEENHQDALTKVLDVVRSADNPLKTLPEDEVEEWLLENEPVEQELTDEDIINIVFEAAWALTNIASGTSLQTKIVIEADAVPIFIRLLDSEYEDVQEQAVWALGNIAGDSPECRDYVLQQGILLPLLQLLSKATRMSMTRNAVWALSNLCRGKNPPPKFEQISPCLPVLARLLFHCDADVLADACWALSYISDGPNDKIQAVIDAGVCRRLVELLMHNSQSVVSAALRAVGNIVTGDDVQTQVILNCNALPCLLQLLSSPKENIRKEACWTISNITAGNRQQIQAIIDANIFPVLIEILSKAEFKTRKEAAWAIANATSGGSPEQVR</sequence>
<evidence type="ECO:0000259" key="10">
    <source>
        <dbReference type="PROSITE" id="PS51253"/>
    </source>
</evidence>
<dbReference type="Proteomes" id="UP000499080">
    <property type="component" value="Unassembled WGS sequence"/>
</dbReference>